<reference evidence="2 3" key="1">
    <citation type="submission" date="2016-05" db="EMBL/GenBank/DDBJ databases">
        <title>Comparative analysis of secretome profiles of manganese(II)-oxidizing ascomycete fungi.</title>
        <authorList>
            <consortium name="DOE Joint Genome Institute"/>
            <person name="Zeiner C.A."/>
            <person name="Purvine S.O."/>
            <person name="Zink E.M."/>
            <person name="Wu S."/>
            <person name="Pasa-Tolic L."/>
            <person name="Chaput D.L."/>
            <person name="Haridas S."/>
            <person name="Grigoriev I.V."/>
            <person name="Santelli C.M."/>
            <person name="Hansel C.M."/>
        </authorList>
    </citation>
    <scope>NUCLEOTIDE SEQUENCE [LARGE SCALE GENOMIC DNA]</scope>
    <source>
        <strain evidence="2 3">AP3s5-JAC2a</strain>
    </source>
</reference>
<protein>
    <submittedName>
        <fullName evidence="2">Uncharacterized protein</fullName>
    </submittedName>
</protein>
<dbReference type="STRING" id="1460663.A0A177C8K2"/>
<feature type="compositionally biased region" description="Low complexity" evidence="1">
    <location>
        <begin position="165"/>
        <end position="178"/>
    </location>
</feature>
<organism evidence="2 3">
    <name type="scientific">Paraphaeosphaeria sporulosa</name>
    <dbReference type="NCBI Taxonomy" id="1460663"/>
    <lineage>
        <taxon>Eukaryota</taxon>
        <taxon>Fungi</taxon>
        <taxon>Dikarya</taxon>
        <taxon>Ascomycota</taxon>
        <taxon>Pezizomycotina</taxon>
        <taxon>Dothideomycetes</taxon>
        <taxon>Pleosporomycetidae</taxon>
        <taxon>Pleosporales</taxon>
        <taxon>Massarineae</taxon>
        <taxon>Didymosphaeriaceae</taxon>
        <taxon>Paraphaeosphaeria</taxon>
    </lineage>
</organism>
<feature type="region of interest" description="Disordered" evidence="1">
    <location>
        <begin position="257"/>
        <end position="329"/>
    </location>
</feature>
<dbReference type="EMBL" id="KV441555">
    <property type="protein sequence ID" value="OAG03179.1"/>
    <property type="molecule type" value="Genomic_DNA"/>
</dbReference>
<gene>
    <name evidence="2" type="ORF">CC84DRAFT_1166920</name>
</gene>
<feature type="region of interest" description="Disordered" evidence="1">
    <location>
        <begin position="1"/>
        <end position="57"/>
    </location>
</feature>
<proteinExistence type="predicted"/>
<feature type="region of interest" description="Disordered" evidence="1">
    <location>
        <begin position="156"/>
        <end position="187"/>
    </location>
</feature>
<name>A0A177C8K2_9PLEO</name>
<dbReference type="Proteomes" id="UP000077069">
    <property type="component" value="Unassembled WGS sequence"/>
</dbReference>
<keyword evidence="3" id="KW-1185">Reference proteome</keyword>
<dbReference type="RefSeq" id="XP_018033544.1">
    <property type="nucleotide sequence ID" value="XM_018179082.1"/>
</dbReference>
<feature type="region of interest" description="Disordered" evidence="1">
    <location>
        <begin position="82"/>
        <end position="106"/>
    </location>
</feature>
<evidence type="ECO:0000313" key="3">
    <source>
        <dbReference type="Proteomes" id="UP000077069"/>
    </source>
</evidence>
<evidence type="ECO:0000313" key="2">
    <source>
        <dbReference type="EMBL" id="OAG03179.1"/>
    </source>
</evidence>
<dbReference type="GeneID" id="28762568"/>
<accession>A0A177C8K2</accession>
<feature type="compositionally biased region" description="Acidic residues" evidence="1">
    <location>
        <begin position="277"/>
        <end position="301"/>
    </location>
</feature>
<dbReference type="AlphaFoldDB" id="A0A177C8K2"/>
<evidence type="ECO:0000256" key="1">
    <source>
        <dbReference type="SAM" id="MobiDB-lite"/>
    </source>
</evidence>
<feature type="compositionally biased region" description="Polar residues" evidence="1">
    <location>
        <begin position="97"/>
        <end position="106"/>
    </location>
</feature>
<dbReference type="OrthoDB" id="5378435at2759"/>
<sequence length="361" mass="40756">MSNSLSPYDMATNMTAYAPNPYRTARSSNSQPGHPYRVEKPRSNHNSPRTVERRKTTTGAKLYATLDDHYNMMMGITSNEEIEPMGEPANTRPMSWHPSSNQYYTRPQSTMFDQSQDWSQTYSDQTSVQGSDFYSFSARNSMGADTTQQYPTYMTGYETHRGSQDSDSSWQTQQSQQSHVHSAYSTPATEPMPWYLQEWARKNQEQAASQNNSMDFLPIQHPTEPEEQQAGASMEDSGKELIGMGLYDVSDSSLDWTSPLGEATGKGLKLEETWQPPEEDEDEDDDDQDDNASSDDGEEELPPPPAPVAPVASAKDQPAGNMEGQSFFFDEDENISKEWWYQHLKQPSMPVRDAGYGYGWL</sequence>
<dbReference type="InParanoid" id="A0A177C8K2"/>